<feature type="compositionally biased region" description="Polar residues" evidence="1">
    <location>
        <begin position="49"/>
        <end position="58"/>
    </location>
</feature>
<dbReference type="AlphaFoldDB" id="A0A2T2NPF0"/>
<evidence type="ECO:0000256" key="1">
    <source>
        <dbReference type="SAM" id="MobiDB-lite"/>
    </source>
</evidence>
<evidence type="ECO:0000313" key="3">
    <source>
        <dbReference type="Proteomes" id="UP000240883"/>
    </source>
</evidence>
<reference evidence="2 3" key="1">
    <citation type="journal article" date="2018" name="Front. Microbiol.">
        <title>Genome-Wide Analysis of Corynespora cassiicola Leaf Fall Disease Putative Effectors.</title>
        <authorList>
            <person name="Lopez D."/>
            <person name="Ribeiro S."/>
            <person name="Label P."/>
            <person name="Fumanal B."/>
            <person name="Venisse J.S."/>
            <person name="Kohler A."/>
            <person name="de Oliveira R.R."/>
            <person name="Labutti K."/>
            <person name="Lipzen A."/>
            <person name="Lail K."/>
            <person name="Bauer D."/>
            <person name="Ohm R.A."/>
            <person name="Barry K.W."/>
            <person name="Spatafora J."/>
            <person name="Grigoriev I.V."/>
            <person name="Martin F.M."/>
            <person name="Pujade-Renaud V."/>
        </authorList>
    </citation>
    <scope>NUCLEOTIDE SEQUENCE [LARGE SCALE GENOMIC DNA]</scope>
    <source>
        <strain evidence="2 3">Philippines</strain>
    </source>
</reference>
<name>A0A2T2NPF0_CORCC</name>
<dbReference type="EMBL" id="KZ678135">
    <property type="protein sequence ID" value="PSN67260.1"/>
    <property type="molecule type" value="Genomic_DNA"/>
</dbReference>
<proteinExistence type="predicted"/>
<evidence type="ECO:0000313" key="2">
    <source>
        <dbReference type="EMBL" id="PSN67260.1"/>
    </source>
</evidence>
<feature type="region of interest" description="Disordered" evidence="1">
    <location>
        <begin position="321"/>
        <end position="351"/>
    </location>
</feature>
<organism evidence="2 3">
    <name type="scientific">Corynespora cassiicola Philippines</name>
    <dbReference type="NCBI Taxonomy" id="1448308"/>
    <lineage>
        <taxon>Eukaryota</taxon>
        <taxon>Fungi</taxon>
        <taxon>Dikarya</taxon>
        <taxon>Ascomycota</taxon>
        <taxon>Pezizomycotina</taxon>
        <taxon>Dothideomycetes</taxon>
        <taxon>Pleosporomycetidae</taxon>
        <taxon>Pleosporales</taxon>
        <taxon>Corynesporascaceae</taxon>
        <taxon>Corynespora</taxon>
    </lineage>
</organism>
<accession>A0A2T2NPF0</accession>
<gene>
    <name evidence="2" type="ORF">BS50DRAFT_387467</name>
</gene>
<dbReference type="Proteomes" id="UP000240883">
    <property type="component" value="Unassembled WGS sequence"/>
</dbReference>
<dbReference type="OrthoDB" id="3800944at2759"/>
<sequence length="369" mass="40149">MVKMDTAQQRRYESHYPRSGSETSSNHPEYAFSPLTRFTRDEDGRRLSPLSQLNTRTGRQLAATEESCNSSVCPTEFSAADRPTDRDLLPSQKSRFNPSHLLDQAFPQGDGPLGTSMDDGSPTLIESMSSAASSEDAQSTSSLGDARSAAPSPPLEQACIECGQIPSKSYSGSRVSHVCPACKLFVPVISATAIQSSPLPSESESSDTDDDALVPTRPLKCMTCRAIPKLIYAEWRQFFPVCSDCGCMLEQTFFELVKKKGEVHGLKDDDGRLFLSPSKDLDGFCVRTSQQGDFSIPTTFEISFPRTTGSIRSTALGRRNAVKKSASTKSNPVRPTKAPAQGDSRGPKRARAFSFDIIPRSELDIDPAL</sequence>
<keyword evidence="3" id="KW-1185">Reference proteome</keyword>
<feature type="compositionally biased region" description="Low complexity" evidence="1">
    <location>
        <begin position="127"/>
        <end position="142"/>
    </location>
</feature>
<protein>
    <submittedName>
        <fullName evidence="2">Uncharacterized protein</fullName>
    </submittedName>
</protein>
<feature type="region of interest" description="Disordered" evidence="1">
    <location>
        <begin position="1"/>
        <end position="150"/>
    </location>
</feature>